<dbReference type="EMBL" id="CM042889">
    <property type="protein sequence ID" value="KAI4321417.1"/>
    <property type="molecule type" value="Genomic_DNA"/>
</dbReference>
<evidence type="ECO:0000313" key="1">
    <source>
        <dbReference type="EMBL" id="KAI4321417.1"/>
    </source>
</evidence>
<name>A0ACB9MB22_9MYRT</name>
<organism evidence="1 2">
    <name type="scientific">Melastoma candidum</name>
    <dbReference type="NCBI Taxonomy" id="119954"/>
    <lineage>
        <taxon>Eukaryota</taxon>
        <taxon>Viridiplantae</taxon>
        <taxon>Streptophyta</taxon>
        <taxon>Embryophyta</taxon>
        <taxon>Tracheophyta</taxon>
        <taxon>Spermatophyta</taxon>
        <taxon>Magnoliopsida</taxon>
        <taxon>eudicotyledons</taxon>
        <taxon>Gunneridae</taxon>
        <taxon>Pentapetalae</taxon>
        <taxon>rosids</taxon>
        <taxon>malvids</taxon>
        <taxon>Myrtales</taxon>
        <taxon>Melastomataceae</taxon>
        <taxon>Melastomatoideae</taxon>
        <taxon>Melastomateae</taxon>
        <taxon>Melastoma</taxon>
    </lineage>
</organism>
<comment type="caution">
    <text evidence="1">The sequence shown here is derived from an EMBL/GenBank/DDBJ whole genome shotgun (WGS) entry which is preliminary data.</text>
</comment>
<keyword evidence="2" id="KW-1185">Reference proteome</keyword>
<protein>
    <submittedName>
        <fullName evidence="1">Uncharacterized protein</fullName>
    </submittedName>
</protein>
<sequence length="353" mass="38907">MRSNSNISPSSIHLTHGLLLLFQLVLLRPACAQTGTASSAPPPFPDYYITIKKSNPSMAIIMVVLVASFFLMGFFSIYVRQCTDRRRGHDGPPPSVGPFAFGRRSLRVAGRGLDPSIVESFPTFLYGSVKGHKINKAVSLECAVCLNEFQDEETLRLIPKCCHVFHPVCIDSWLLSHTTCPVCRADLTPKPGEVILQMPVLGDAGSPEDVSLGGSHARDRRTEDKSPRETPSQEVAGAGLPRRSRSTGMRLASMLNYFPRSQSTGHSLVRAGEDRERFTLRLPEEVMRDRSIMSRTKSCVPFPREGSQRSGYGTGSNRWGLTLFGGSRRGMELDVELGETSSLDRLRPSQRVA</sequence>
<evidence type="ECO:0000313" key="2">
    <source>
        <dbReference type="Proteomes" id="UP001057402"/>
    </source>
</evidence>
<reference evidence="2" key="1">
    <citation type="journal article" date="2023" name="Front. Plant Sci.">
        <title>Chromosomal-level genome assembly of Melastoma candidum provides insights into trichome evolution.</title>
        <authorList>
            <person name="Zhong Y."/>
            <person name="Wu W."/>
            <person name="Sun C."/>
            <person name="Zou P."/>
            <person name="Liu Y."/>
            <person name="Dai S."/>
            <person name="Zhou R."/>
        </authorList>
    </citation>
    <scope>NUCLEOTIDE SEQUENCE [LARGE SCALE GENOMIC DNA]</scope>
</reference>
<dbReference type="Proteomes" id="UP001057402">
    <property type="component" value="Chromosome 10"/>
</dbReference>
<gene>
    <name evidence="1" type="ORF">MLD38_034800</name>
</gene>
<accession>A0ACB9MB22</accession>
<proteinExistence type="predicted"/>